<comment type="caution">
    <text evidence="1">The sequence shown here is derived from an EMBL/GenBank/DDBJ whole genome shotgun (WGS) entry which is preliminary data.</text>
</comment>
<proteinExistence type="predicted"/>
<evidence type="ECO:0000313" key="1">
    <source>
        <dbReference type="EMBL" id="GFO01034.1"/>
    </source>
</evidence>
<dbReference type="PANTHER" id="PTHR46704:SF9">
    <property type="entry name" value="BHLH DOMAIN-CONTAINING PROTEIN"/>
    <property type="match status" value="1"/>
</dbReference>
<dbReference type="AlphaFoldDB" id="A0AAV4A4A0"/>
<name>A0AAV4A4A0_9GAST</name>
<evidence type="ECO:0000313" key="2">
    <source>
        <dbReference type="Proteomes" id="UP000735302"/>
    </source>
</evidence>
<dbReference type="Proteomes" id="UP000735302">
    <property type="component" value="Unassembled WGS sequence"/>
</dbReference>
<protein>
    <submittedName>
        <fullName evidence="1">Uncharacterized protein</fullName>
    </submittedName>
</protein>
<dbReference type="PANTHER" id="PTHR46704">
    <property type="entry name" value="CXC DOMAIN-CONTAINING PROTEIN-RELATED"/>
    <property type="match status" value="1"/>
</dbReference>
<accession>A0AAV4A4A0</accession>
<reference evidence="1 2" key="1">
    <citation type="journal article" date="2021" name="Elife">
        <title>Chloroplast acquisition without the gene transfer in kleptoplastic sea slugs, Plakobranchus ocellatus.</title>
        <authorList>
            <person name="Maeda T."/>
            <person name="Takahashi S."/>
            <person name="Yoshida T."/>
            <person name="Shimamura S."/>
            <person name="Takaki Y."/>
            <person name="Nagai Y."/>
            <person name="Toyoda A."/>
            <person name="Suzuki Y."/>
            <person name="Arimoto A."/>
            <person name="Ishii H."/>
            <person name="Satoh N."/>
            <person name="Nishiyama T."/>
            <person name="Hasebe M."/>
            <person name="Maruyama T."/>
            <person name="Minagawa J."/>
            <person name="Obokata J."/>
            <person name="Shigenobu S."/>
        </authorList>
    </citation>
    <scope>NUCLEOTIDE SEQUENCE [LARGE SCALE GENOMIC DNA]</scope>
</reference>
<organism evidence="1 2">
    <name type="scientific">Plakobranchus ocellatus</name>
    <dbReference type="NCBI Taxonomy" id="259542"/>
    <lineage>
        <taxon>Eukaryota</taxon>
        <taxon>Metazoa</taxon>
        <taxon>Spiralia</taxon>
        <taxon>Lophotrochozoa</taxon>
        <taxon>Mollusca</taxon>
        <taxon>Gastropoda</taxon>
        <taxon>Heterobranchia</taxon>
        <taxon>Euthyneura</taxon>
        <taxon>Panpulmonata</taxon>
        <taxon>Sacoglossa</taxon>
        <taxon>Placobranchoidea</taxon>
        <taxon>Plakobranchidae</taxon>
        <taxon>Plakobranchus</taxon>
    </lineage>
</organism>
<sequence>MLRPVVESSDLAEACQHITDGVSQGITELNTSQQHTRWPTLNQRNVKLIKNLFFPKGDSVAVKKTMDTFSAFLNPFDTEREHLVCISSGQKVSEDVADDLLKVEDVGKKSFKEFVDTRLKDKTTRFHRPLTKTKLKTWIYFQIDPNKISKERCKNKERNVFGQLLVLSQEYQIDMEKVLKYPLSLFLGHCLRQTACLLRPTKQHFYTSLKIHLTVLSLKIFQDNPTKLTSSVEIPYSIVYQVVLIHFGTWQSKLSAVYLRPHLSTL</sequence>
<dbReference type="EMBL" id="BLXT01003184">
    <property type="protein sequence ID" value="GFO01034.1"/>
    <property type="molecule type" value="Genomic_DNA"/>
</dbReference>
<keyword evidence="2" id="KW-1185">Reference proteome</keyword>
<gene>
    <name evidence="1" type="ORF">PoB_002753900</name>
</gene>